<reference evidence="1 2" key="1">
    <citation type="submission" date="2020-10" db="EMBL/GenBank/DDBJ databases">
        <title>Sequencing the genomes of 1000 actinobacteria strains.</title>
        <authorList>
            <person name="Klenk H.-P."/>
        </authorList>
    </citation>
    <scope>NUCLEOTIDE SEQUENCE [LARGE SCALE GENOMIC DNA]</scope>
    <source>
        <strain evidence="1 2">DSM 7307</strain>
    </source>
</reference>
<name>A0ABR9ITW1_RHIVS</name>
<organism evidence="1 2">
    <name type="scientific">Rhizobium viscosum</name>
    <name type="common">Arthrobacter viscosus</name>
    <dbReference type="NCBI Taxonomy" id="1673"/>
    <lineage>
        <taxon>Bacteria</taxon>
        <taxon>Pseudomonadati</taxon>
        <taxon>Pseudomonadota</taxon>
        <taxon>Alphaproteobacteria</taxon>
        <taxon>Hyphomicrobiales</taxon>
        <taxon>Rhizobiaceae</taxon>
        <taxon>Rhizobium/Agrobacterium group</taxon>
        <taxon>Rhizobium</taxon>
    </lineage>
</organism>
<dbReference type="Gene3D" id="2.60.120.1110">
    <property type="match status" value="1"/>
</dbReference>
<proteinExistence type="predicted"/>
<protein>
    <submittedName>
        <fullName evidence="1">Uncharacterized protein</fullName>
    </submittedName>
</protein>
<dbReference type="Proteomes" id="UP000620262">
    <property type="component" value="Unassembled WGS sequence"/>
</dbReference>
<dbReference type="RefSeq" id="WP_192730318.1">
    <property type="nucleotide sequence ID" value="NZ_BAAAVL010000018.1"/>
</dbReference>
<dbReference type="InterPro" id="IPR048922">
    <property type="entry name" value="Bbp16"/>
</dbReference>
<evidence type="ECO:0000313" key="2">
    <source>
        <dbReference type="Proteomes" id="UP000620262"/>
    </source>
</evidence>
<comment type="caution">
    <text evidence="1">The sequence shown here is derived from an EMBL/GenBank/DDBJ whole genome shotgun (WGS) entry which is preliminary data.</text>
</comment>
<dbReference type="Pfam" id="PF21190">
    <property type="entry name" value="Bbp16"/>
    <property type="match status" value="1"/>
</dbReference>
<gene>
    <name evidence="1" type="ORF">H4W29_003822</name>
</gene>
<keyword evidence="2" id="KW-1185">Reference proteome</keyword>
<evidence type="ECO:0000313" key="1">
    <source>
        <dbReference type="EMBL" id="MBE1506641.1"/>
    </source>
</evidence>
<sequence>MIFDRQTLLSDAQAITATGPSTNVINLGPIKQGLTRDIGKGEPIPFLMQVVESFNNLTSLAVTIQTDDNEAFPSPKAVITTTLNLADLKAGKIIPPSHIPRGTDELYLRLLYTVTGAAPTTGKITAGFTAGVPSHG</sequence>
<dbReference type="EMBL" id="JADBEC010000001">
    <property type="protein sequence ID" value="MBE1506641.1"/>
    <property type="molecule type" value="Genomic_DNA"/>
</dbReference>
<accession>A0ABR9ITW1</accession>